<dbReference type="EC" id="3.1.3.48" evidence="1"/>
<dbReference type="CDD" id="cd16343">
    <property type="entry name" value="LMWPTP"/>
    <property type="match status" value="1"/>
</dbReference>
<dbReference type="KEGG" id="fsu:Fisuc_0923"/>
<dbReference type="InterPro" id="IPR050438">
    <property type="entry name" value="LMW_PTPase"/>
</dbReference>
<dbReference type="Proteomes" id="UP000001497">
    <property type="component" value="Chromosome"/>
</dbReference>
<dbReference type="Pfam" id="PF01451">
    <property type="entry name" value="LMWPc"/>
    <property type="match status" value="1"/>
</dbReference>
<dbReference type="InterPro" id="IPR036196">
    <property type="entry name" value="Ptyr_pPase_sf"/>
</dbReference>
<dbReference type="eggNOG" id="COG0394">
    <property type="taxonomic scope" value="Bacteria"/>
</dbReference>
<dbReference type="EMBL" id="CP002158">
    <property type="protein sequence ID" value="ADL25190.1"/>
    <property type="molecule type" value="Genomic_DNA"/>
</dbReference>
<dbReference type="OrthoDB" id="9784339at2"/>
<dbReference type="GO" id="GO:0004725">
    <property type="term" value="F:protein tyrosine phosphatase activity"/>
    <property type="evidence" value="ECO:0007669"/>
    <property type="project" value="UniProtKB-EC"/>
</dbReference>
<name>C9RP66_FIBSS</name>
<dbReference type="Proteomes" id="UP000000517">
    <property type="component" value="Chromosome"/>
</dbReference>
<reference evidence="5" key="2">
    <citation type="submission" date="2010-08" db="EMBL/GenBank/DDBJ databases">
        <title>Complete sequence of Fibrobacter succinogenes subsp. succinogenes S85.</title>
        <authorList>
            <person name="Durkin A.S."/>
            <person name="Nelson K.E."/>
            <person name="Morrison M."/>
            <person name="Forsberg C.W."/>
            <person name="Wilson D.B."/>
            <person name="Russell J.B."/>
            <person name="Cann I.K.O."/>
            <person name="Mackie R.I."/>
            <person name="White B.A."/>
        </authorList>
    </citation>
    <scope>NUCLEOTIDE SEQUENCE [LARGE SCALE GENOMIC DNA]</scope>
    <source>
        <strain evidence="5">ATCC 19169 / S85</strain>
    </source>
</reference>
<organism evidence="4 5">
    <name type="scientific">Fibrobacter succinogenes (strain ATCC 19169 / S85)</name>
    <dbReference type="NCBI Taxonomy" id="59374"/>
    <lineage>
        <taxon>Bacteria</taxon>
        <taxon>Pseudomonadati</taxon>
        <taxon>Fibrobacterota</taxon>
        <taxon>Fibrobacteria</taxon>
        <taxon>Fibrobacterales</taxon>
        <taxon>Fibrobacteraceae</taxon>
        <taxon>Fibrobacter</taxon>
    </lineage>
</organism>
<dbReference type="KEGG" id="fsc:FSU_1372"/>
<dbReference type="Gene3D" id="3.40.50.2300">
    <property type="match status" value="1"/>
</dbReference>
<dbReference type="EMBL" id="CP001792">
    <property type="protein sequence ID" value="ACX74530.1"/>
    <property type="molecule type" value="Genomic_DNA"/>
</dbReference>
<proteinExistence type="predicted"/>
<keyword evidence="6" id="KW-1185">Reference proteome</keyword>
<dbReference type="PATRIC" id="fig|59374.8.peg.1321"/>
<evidence type="ECO:0000313" key="6">
    <source>
        <dbReference type="Proteomes" id="UP000001497"/>
    </source>
</evidence>
<dbReference type="PANTHER" id="PTHR11717">
    <property type="entry name" value="LOW MOLECULAR WEIGHT PROTEIN TYROSINE PHOSPHATASE"/>
    <property type="match status" value="1"/>
</dbReference>
<reference evidence="3 6" key="1">
    <citation type="submission" date="2009-10" db="EMBL/GenBank/DDBJ databases">
        <title>Complete sequence of Fibrobacter succinogenes subsp. succinogenes S85.</title>
        <authorList>
            <consortium name="US DOE Joint Genome Institute"/>
            <person name="Lucas S."/>
            <person name="Copeland A."/>
            <person name="Lapidus A."/>
            <person name="Glavina del Rio T."/>
            <person name="Tice H."/>
            <person name="Bruce D."/>
            <person name="Goodwin L."/>
            <person name="Pitluck S."/>
            <person name="Chertkov O."/>
            <person name="Detter J.C."/>
            <person name="Han C."/>
            <person name="Tapia R."/>
            <person name="Larimer F."/>
            <person name="Land M."/>
            <person name="Hauser L."/>
            <person name="Kyrpides N."/>
            <person name="Mikhailova N."/>
            <person name="Weimer P.J."/>
            <person name="Stevenson D.M."/>
            <person name="Boyum J."/>
            <person name="Brumm P.I."/>
            <person name="Mead D."/>
        </authorList>
    </citation>
    <scope>NUCLEOTIDE SEQUENCE [LARGE SCALE GENOMIC DNA]</scope>
    <source>
        <strain evidence="6">ATCC 19169 / S85</strain>
        <strain evidence="3">S85</strain>
    </source>
</reference>
<feature type="domain" description="Phosphotyrosine protein phosphatase I" evidence="2">
    <location>
        <begin position="2"/>
        <end position="174"/>
    </location>
</feature>
<sequence>MIKILFVCHGNICRSPMAEFVMKKLVRDISSSAKHVTTNSALTAADFEIASAATSTEEIGNPVYPPARRMLASHGIDCSGKTARQMTVADYNHYDYIVLMDQNNLRNLRWILPRDIYERELAQYKDARDSRVGKVSLLMDWAGKNRDVADPWYTGDFNATWQDVNEGCTALLQHILKNS</sequence>
<evidence type="ECO:0000313" key="3">
    <source>
        <dbReference type="EMBL" id="ACX74530.1"/>
    </source>
</evidence>
<dbReference type="PANTHER" id="PTHR11717:SF7">
    <property type="entry name" value="LOW MOLECULAR WEIGHT PHOSPHOTYROSINE PROTEIN PHOSPHATASE"/>
    <property type="match status" value="1"/>
</dbReference>
<accession>C9RP66</accession>
<dbReference type="InterPro" id="IPR023485">
    <property type="entry name" value="Ptyr_pPase"/>
</dbReference>
<evidence type="ECO:0000259" key="2">
    <source>
        <dbReference type="SMART" id="SM00226"/>
    </source>
</evidence>
<protein>
    <recommendedName>
        <fullName evidence="1">protein-tyrosine-phosphatase</fullName>
        <ecNumber evidence="1">3.1.3.48</ecNumber>
    </recommendedName>
</protein>
<evidence type="ECO:0000256" key="1">
    <source>
        <dbReference type="ARBA" id="ARBA00013064"/>
    </source>
</evidence>
<dbReference type="SUPFAM" id="SSF52788">
    <property type="entry name" value="Phosphotyrosine protein phosphatases I"/>
    <property type="match status" value="1"/>
</dbReference>
<dbReference type="STRING" id="59374.FSU_1372"/>
<evidence type="ECO:0000313" key="5">
    <source>
        <dbReference type="Proteomes" id="UP000000517"/>
    </source>
</evidence>
<evidence type="ECO:0000313" key="4">
    <source>
        <dbReference type="EMBL" id="ADL25190.1"/>
    </source>
</evidence>
<dbReference type="RefSeq" id="WP_014545669.1">
    <property type="nucleotide sequence ID" value="NC_013410.1"/>
</dbReference>
<dbReference type="HOGENOM" id="CLU_071415_2_3_0"/>
<gene>
    <name evidence="3" type="ordered locus">Fisuc_0923</name>
    <name evidence="4" type="ordered locus">FSU_1372</name>
</gene>
<reference evidence="4" key="3">
    <citation type="submission" date="2010-08" db="EMBL/GenBank/DDBJ databases">
        <authorList>
            <person name="Durkin A.S."/>
            <person name="Nelson K.E."/>
            <person name="Morrison M."/>
            <person name="Forsberg C.W."/>
            <person name="Wilson D.B."/>
            <person name="Russell J.B."/>
            <person name="Cann I.K.O."/>
            <person name="Mackie R.I."/>
            <person name="White B.A."/>
        </authorList>
    </citation>
    <scope>NUCLEOTIDE SEQUENCE</scope>
    <source>
        <strain evidence="4">S85</strain>
    </source>
</reference>
<dbReference type="SMART" id="SM00226">
    <property type="entry name" value="LMWPc"/>
    <property type="match status" value="1"/>
</dbReference>
<dbReference type="AlphaFoldDB" id="C9RP66"/>